<dbReference type="AlphaFoldDB" id="R9T8E8"/>
<evidence type="ECO:0000313" key="2">
    <source>
        <dbReference type="Proteomes" id="UP000014070"/>
    </source>
</evidence>
<sequence>MTTIQRKLEEAIKVHNLSDIELTIYSRYQCGESIGMIAADLKMEEQEVYKIVHSAIEKFPEGTARPLDY</sequence>
<evidence type="ECO:0000313" key="1">
    <source>
        <dbReference type="EMBL" id="AGN26980.1"/>
    </source>
</evidence>
<dbReference type="GeneID" id="41324049"/>
<dbReference type="KEGG" id="mer:MMINT_16890"/>
<proteinExistence type="predicted"/>
<dbReference type="RefSeq" id="WP_020449505.1">
    <property type="nucleotide sequence ID" value="NC_021353.1"/>
</dbReference>
<protein>
    <recommendedName>
        <fullName evidence="3">RNA polymerase sigma-70 region 4 domain-containing protein</fullName>
    </recommendedName>
</protein>
<organism evidence="1 2">
    <name type="scientific">Methanomassiliicoccus intestinalis (strain Issoire-Mx1)</name>
    <dbReference type="NCBI Taxonomy" id="1295009"/>
    <lineage>
        <taxon>Archaea</taxon>
        <taxon>Methanobacteriati</taxon>
        <taxon>Thermoplasmatota</taxon>
        <taxon>Thermoplasmata</taxon>
        <taxon>Methanomassiliicoccales</taxon>
        <taxon>Methanomassiliicoccaceae</taxon>
        <taxon>Methanomassiliicoccus</taxon>
    </lineage>
</organism>
<reference evidence="1 2" key="1">
    <citation type="journal article" date="2013" name="Genome Announc.">
        <title>Genome sequence of 'Candidatus Methanomassiliicoccus intestinalis' Issoire-Mx1, a third thermoplasmatales-related methanogenic archaeon from human feces.</title>
        <authorList>
            <person name="Borrel G."/>
            <person name="Harris H.M."/>
            <person name="Parisot N."/>
            <person name="Gaci N."/>
            <person name="Tottey W."/>
            <person name="Mihajlovski A."/>
            <person name="Deane J."/>
            <person name="Gribaldo S."/>
            <person name="Bardot O."/>
            <person name="Peyretaillade E."/>
            <person name="Peyret P."/>
            <person name="O'Toole P.W."/>
            <person name="Brugere J.F."/>
        </authorList>
    </citation>
    <scope>NUCLEOTIDE SEQUENCE [LARGE SCALE GENOMIC DNA]</scope>
    <source>
        <strain evidence="1 2">Issoire-Mx1</strain>
    </source>
</reference>
<gene>
    <name evidence="1" type="ORF">MMINT_16890</name>
</gene>
<keyword evidence="2" id="KW-1185">Reference proteome</keyword>
<name>R9T8E8_METII</name>
<dbReference type="Proteomes" id="UP000014070">
    <property type="component" value="Chromosome"/>
</dbReference>
<accession>R9T8E8</accession>
<dbReference type="HOGENOM" id="CLU_2765830_0_0_2"/>
<dbReference type="EMBL" id="CP005934">
    <property type="protein sequence ID" value="AGN26980.1"/>
    <property type="molecule type" value="Genomic_DNA"/>
</dbReference>
<dbReference type="InParanoid" id="R9T8E8"/>
<evidence type="ECO:0008006" key="3">
    <source>
        <dbReference type="Google" id="ProtNLM"/>
    </source>
</evidence>